<dbReference type="EMBL" id="AODH01000040">
    <property type="protein sequence ID" value="EUJ37650.1"/>
    <property type="molecule type" value="Genomic_DNA"/>
</dbReference>
<dbReference type="Pfam" id="PF02518">
    <property type="entry name" value="HATPase_c"/>
    <property type="match status" value="1"/>
</dbReference>
<evidence type="ECO:0000259" key="1">
    <source>
        <dbReference type="Pfam" id="PF02518"/>
    </source>
</evidence>
<name>W7CLY6_9LIST</name>
<dbReference type="SUPFAM" id="SSF55874">
    <property type="entry name" value="ATPase domain of HSP90 chaperone/DNA topoisomerase II/histidine kinase"/>
    <property type="match status" value="1"/>
</dbReference>
<keyword evidence="3" id="KW-1185">Reference proteome</keyword>
<organism evidence="2 3">
    <name type="scientific">Brochothrix campestris FSL F6-1037</name>
    <dbReference type="NCBI Taxonomy" id="1265861"/>
    <lineage>
        <taxon>Bacteria</taxon>
        <taxon>Bacillati</taxon>
        <taxon>Bacillota</taxon>
        <taxon>Bacilli</taxon>
        <taxon>Bacillales</taxon>
        <taxon>Listeriaceae</taxon>
        <taxon>Brochothrix</taxon>
    </lineage>
</organism>
<dbReference type="GO" id="GO:0016301">
    <property type="term" value="F:kinase activity"/>
    <property type="evidence" value="ECO:0007669"/>
    <property type="project" value="UniProtKB-KW"/>
</dbReference>
<reference evidence="2 3" key="1">
    <citation type="submission" date="2012-12" db="EMBL/GenBank/DDBJ databases">
        <title>Novel taxa of Listeriaceae from agricultural environments in the United States.</title>
        <authorList>
            <person name="den Bakker H.C."/>
            <person name="Allred A."/>
            <person name="Warchocki S."/>
            <person name="Wright E.M."/>
            <person name="Burrell A."/>
            <person name="Nightingale K.K."/>
            <person name="Kephart D."/>
            <person name="Wiedmann M."/>
        </authorList>
    </citation>
    <scope>NUCLEOTIDE SEQUENCE [LARGE SCALE GENOMIC DNA]</scope>
    <source>
        <strain evidence="2 3">FSL F6-1037</strain>
    </source>
</reference>
<dbReference type="InterPro" id="IPR003594">
    <property type="entry name" value="HATPase_dom"/>
</dbReference>
<dbReference type="AlphaFoldDB" id="W7CLY6"/>
<accession>W7CLY6</accession>
<evidence type="ECO:0000313" key="2">
    <source>
        <dbReference type="EMBL" id="EUJ37650.1"/>
    </source>
</evidence>
<gene>
    <name evidence="2" type="ORF">BCAMP_09820</name>
</gene>
<proteinExistence type="predicted"/>
<dbReference type="STRING" id="1265861.BCAMP_09820"/>
<evidence type="ECO:0000313" key="3">
    <source>
        <dbReference type="Proteomes" id="UP000019243"/>
    </source>
</evidence>
<dbReference type="Proteomes" id="UP000019243">
    <property type="component" value="Unassembled WGS sequence"/>
</dbReference>
<feature type="domain" description="Histidine kinase/HSP90-like ATPase" evidence="1">
    <location>
        <begin position="4"/>
        <end position="78"/>
    </location>
</feature>
<dbReference type="RefSeq" id="WP_035315131.1">
    <property type="nucleotide sequence ID" value="NZ_AODH01000040.1"/>
</dbReference>
<sequence>MEREGNHCLLTVIDDGGGIDSERLKDIQLRFEATENKSNSVGLYNTHRRIYLMFGAAYGLTIKSERGKGTCVQLRLPLIGGDEGVESIAGR</sequence>
<keyword evidence="2" id="KW-0418">Kinase</keyword>
<comment type="caution">
    <text evidence="2">The sequence shown here is derived from an EMBL/GenBank/DDBJ whole genome shotgun (WGS) entry which is preliminary data.</text>
</comment>
<protein>
    <submittedName>
        <fullName evidence="2">Signal transduction histidine kinase LytS</fullName>
    </submittedName>
</protein>
<keyword evidence="2" id="KW-0808">Transferase</keyword>
<dbReference type="InterPro" id="IPR036890">
    <property type="entry name" value="HATPase_C_sf"/>
</dbReference>
<dbReference type="Gene3D" id="3.30.565.10">
    <property type="entry name" value="Histidine kinase-like ATPase, C-terminal domain"/>
    <property type="match status" value="1"/>
</dbReference>